<dbReference type="InterPro" id="IPR030392">
    <property type="entry name" value="S74_ICA"/>
</dbReference>
<organism evidence="3 4">
    <name type="scientific">Cymbomonas tetramitiformis</name>
    <dbReference type="NCBI Taxonomy" id="36881"/>
    <lineage>
        <taxon>Eukaryota</taxon>
        <taxon>Viridiplantae</taxon>
        <taxon>Chlorophyta</taxon>
        <taxon>Pyramimonadophyceae</taxon>
        <taxon>Pyramimonadales</taxon>
        <taxon>Pyramimonadaceae</taxon>
        <taxon>Cymbomonas</taxon>
    </lineage>
</organism>
<feature type="region of interest" description="Disordered" evidence="1">
    <location>
        <begin position="250"/>
        <end position="273"/>
    </location>
</feature>
<evidence type="ECO:0000256" key="1">
    <source>
        <dbReference type="SAM" id="MobiDB-lite"/>
    </source>
</evidence>
<feature type="domain" description="Peptidase S74" evidence="2">
    <location>
        <begin position="665"/>
        <end position="719"/>
    </location>
</feature>
<feature type="compositionally biased region" description="Basic and acidic residues" evidence="1">
    <location>
        <begin position="199"/>
        <end position="213"/>
    </location>
</feature>
<dbReference type="Proteomes" id="UP001190700">
    <property type="component" value="Unassembled WGS sequence"/>
</dbReference>
<protein>
    <recommendedName>
        <fullName evidence="2">Peptidase S74 domain-containing protein</fullName>
    </recommendedName>
</protein>
<dbReference type="InterPro" id="IPR011049">
    <property type="entry name" value="Serralysin-like_metalloprot_C"/>
</dbReference>
<reference evidence="3 4" key="1">
    <citation type="journal article" date="2015" name="Genome Biol. Evol.">
        <title>Comparative Genomics of a Bacterivorous Green Alga Reveals Evolutionary Causalities and Consequences of Phago-Mixotrophic Mode of Nutrition.</title>
        <authorList>
            <person name="Burns J.A."/>
            <person name="Paasch A."/>
            <person name="Narechania A."/>
            <person name="Kim E."/>
        </authorList>
    </citation>
    <scope>NUCLEOTIDE SEQUENCE [LARGE SCALE GENOMIC DNA]</scope>
    <source>
        <strain evidence="3 4">PLY_AMNH</strain>
    </source>
</reference>
<keyword evidence="4" id="KW-1185">Reference proteome</keyword>
<accession>A0AAE0LDQ8</accession>
<feature type="compositionally biased region" description="Basic and acidic residues" evidence="1">
    <location>
        <begin position="139"/>
        <end position="150"/>
    </location>
</feature>
<evidence type="ECO:0000313" key="3">
    <source>
        <dbReference type="EMBL" id="KAK3281671.1"/>
    </source>
</evidence>
<gene>
    <name evidence="3" type="ORF">CYMTET_10549</name>
</gene>
<dbReference type="EMBL" id="LGRX02003755">
    <property type="protein sequence ID" value="KAK3281671.1"/>
    <property type="molecule type" value="Genomic_DNA"/>
</dbReference>
<dbReference type="CDD" id="cd12819">
    <property type="entry name" value="LbR_vir_like"/>
    <property type="match status" value="2"/>
</dbReference>
<evidence type="ECO:0000259" key="2">
    <source>
        <dbReference type="Pfam" id="PF13884"/>
    </source>
</evidence>
<feature type="region of interest" description="Disordered" evidence="1">
    <location>
        <begin position="134"/>
        <end position="230"/>
    </location>
</feature>
<dbReference type="Pfam" id="PF13884">
    <property type="entry name" value="Peptidase_S74"/>
    <property type="match status" value="1"/>
</dbReference>
<dbReference type="AlphaFoldDB" id="A0AAE0LDQ8"/>
<feature type="compositionally biased region" description="Acidic residues" evidence="1">
    <location>
        <begin position="79"/>
        <end position="95"/>
    </location>
</feature>
<dbReference type="Gene3D" id="2.150.10.10">
    <property type="entry name" value="Serralysin-like metalloprotease, C-terminal"/>
    <property type="match status" value="2"/>
</dbReference>
<evidence type="ECO:0000313" key="4">
    <source>
        <dbReference type="Proteomes" id="UP001190700"/>
    </source>
</evidence>
<name>A0AAE0LDQ8_9CHLO</name>
<comment type="caution">
    <text evidence="3">The sequence shown here is derived from an EMBL/GenBank/DDBJ whole genome shotgun (WGS) entry which is preliminary data.</text>
</comment>
<feature type="region of interest" description="Disordered" evidence="1">
    <location>
        <begin position="58"/>
        <end position="118"/>
    </location>
</feature>
<sequence length="783" mass="80135">MHSRSRLRKRHAKLGVAQLGIIGTGALAFAGLLISTTLMGASTDLPDTKLGDRINNRGEYELSAGSPPYPEGPARTLNAEEDTPESTDDTEDTPDEGGSGSEEVAPEPDDLDRALDSTKSVEDLALEFMNKVMDETEDLERPLRISKKETPSAALDAKVESAPSGGESEKESDEETASDDNLQTQEEDGEHGETTSQGGEDKADLGATEKADAAVDEDGTGVTRIGTDGVKYTKVGDEWLPLQDPEVSAAAKGGAGGLEGDLEAPTRGGKPKASDLIKVAREAARDAEKRKDPEVKRLLRQYGVDASKLTVPGYLNSALATLRTKAAEMKEKELQRKAEVAKAVPMAAYSLPQVRSRGGQGASPISRILPQVRSRGGQGCGVCTNGTGGNFAKGLGMVIGGGAYNTVMNEKDGYATIGGGRSNKAQGEYSTVAGGYGNLVTNDDSTCAGGGSNKATAAVSTVVGGNSNEASGLGSTVGGGANNVAAGADAAINGGLYNKAGGDVSVIGGGEYNTASSAHSTVGGGVLNSASHDYSTVVGGMANAANFNYSTVAGGGYNVAGRSYAVVGGGYNNTASGEDSAIFGGASNTASGKASVVAGGDNNTASSKRSFAAGHLAMATHPGSTVFADSTGVSARSSAPNQFVVQHSDVRKPGGGAWMAPADRRTMKTVEPFTTGLSAIQDLKPMQFEYSEGGLGFGHGDGRRHIGLVAQDVESVDDAAFMVSVDKMTPTGAPMKESAKEAGKSADGHRAVDPSALTYMLLNAVNELSAQVAQLQQENKELR</sequence>
<proteinExistence type="predicted"/>